<dbReference type="KEGG" id="bana:BARAN1_0723"/>
<evidence type="ECO:0000256" key="2">
    <source>
        <dbReference type="ARBA" id="ARBA00022741"/>
    </source>
</evidence>
<evidence type="ECO:0000313" key="5">
    <source>
        <dbReference type="EMBL" id="SQD92747.1"/>
    </source>
</evidence>
<dbReference type="CDD" id="cd03293">
    <property type="entry name" value="ABC_NrtD_SsuB_transporters"/>
    <property type="match status" value="1"/>
</dbReference>
<dbReference type="PANTHER" id="PTHR42788">
    <property type="entry name" value="TAURINE IMPORT ATP-BINDING PROTEIN-RELATED"/>
    <property type="match status" value="1"/>
</dbReference>
<dbReference type="SMART" id="SM00382">
    <property type="entry name" value="AAA"/>
    <property type="match status" value="1"/>
</dbReference>
<dbReference type="InterPro" id="IPR050166">
    <property type="entry name" value="ABC_transporter_ATP-bind"/>
</dbReference>
<dbReference type="EMBL" id="LS483254">
    <property type="protein sequence ID" value="SQD92747.1"/>
    <property type="molecule type" value="Genomic_DNA"/>
</dbReference>
<reference evidence="6" key="1">
    <citation type="submission" date="2018-05" db="EMBL/GenBank/DDBJ databases">
        <authorList>
            <person name="Hao L."/>
        </authorList>
    </citation>
    <scope>NUCLEOTIDE SEQUENCE [LARGE SCALE GENOMIC DNA]</scope>
</reference>
<dbReference type="PANTHER" id="PTHR42788:SF10">
    <property type="entry name" value="ABC TRANSPORTER ATP-BINDING PROTEIN"/>
    <property type="match status" value="1"/>
</dbReference>
<dbReference type="OrthoDB" id="9801958at2"/>
<dbReference type="SUPFAM" id="SSF52540">
    <property type="entry name" value="P-loop containing nucleoside triphosphate hydrolases"/>
    <property type="match status" value="1"/>
</dbReference>
<evidence type="ECO:0000259" key="4">
    <source>
        <dbReference type="PROSITE" id="PS50893"/>
    </source>
</evidence>
<evidence type="ECO:0000313" key="6">
    <source>
        <dbReference type="Proteomes" id="UP000249818"/>
    </source>
</evidence>
<keyword evidence="1" id="KW-0813">Transport</keyword>
<dbReference type="Pfam" id="PF00005">
    <property type="entry name" value="ABC_tran"/>
    <property type="match status" value="1"/>
</dbReference>
<dbReference type="InterPro" id="IPR003439">
    <property type="entry name" value="ABC_transporter-like_ATP-bd"/>
</dbReference>
<keyword evidence="5" id="KW-0378">Hydrolase</keyword>
<dbReference type="Proteomes" id="UP000249818">
    <property type="component" value="Chromosome BARAN1"/>
</dbReference>
<name>A0A2X3K691_9BACT</name>
<dbReference type="Gene3D" id="3.40.50.300">
    <property type="entry name" value="P-loop containing nucleotide triphosphate hydrolases"/>
    <property type="match status" value="1"/>
</dbReference>
<evidence type="ECO:0000256" key="1">
    <source>
        <dbReference type="ARBA" id="ARBA00022448"/>
    </source>
</evidence>
<keyword evidence="6" id="KW-1185">Reference proteome</keyword>
<dbReference type="GO" id="GO:0005524">
    <property type="term" value="F:ATP binding"/>
    <property type="evidence" value="ECO:0007669"/>
    <property type="project" value="UniProtKB-KW"/>
</dbReference>
<keyword evidence="2" id="KW-0547">Nucleotide-binding</keyword>
<dbReference type="EC" id="3.6.3.36" evidence="5"/>
<feature type="domain" description="ABC transporter" evidence="4">
    <location>
        <begin position="2"/>
        <end position="228"/>
    </location>
</feature>
<keyword evidence="3 5" id="KW-0067">ATP-binding</keyword>
<proteinExistence type="predicted"/>
<gene>
    <name evidence="5" type="primary">tauB</name>
    <name evidence="5" type="ORF">BARAN1_0723</name>
</gene>
<dbReference type="RefSeq" id="WP_122030930.1">
    <property type="nucleotide sequence ID" value="NZ_LS483254.1"/>
</dbReference>
<protein>
    <submittedName>
        <fullName evidence="5">Taurine import ATP-binding protein TauB</fullName>
        <ecNumber evidence="5">3.6.3.36</ecNumber>
    </submittedName>
</protein>
<evidence type="ECO:0000256" key="3">
    <source>
        <dbReference type="ARBA" id="ARBA00022840"/>
    </source>
</evidence>
<sequence length="245" mass="26560">MIEVEGLTLIYGRGGAAVPAVAGLSMAVDSYELVSVVGPSGCGKTTLLFALDGLLHPTAGRIRIHREEVRGVRRDVALILQDAGLLPWKTVRANAELALRIQGRKESAGRVLAELGLAGFERRFPSELSEGMKRRVGIARALALQPRVMLMDEPTANLDSLTREHIQNLILGLWWEMGFTGVLVTHDMEEAVFLGKRILVLSPRPARVVEVIENPGMGEPGYRGTPEFTAQVAHLRQALLGSNGS</sequence>
<organism evidence="5 6">
    <name type="scientific">Candidatus Bipolaricaulis anaerobius</name>
    <dbReference type="NCBI Taxonomy" id="2026885"/>
    <lineage>
        <taxon>Bacteria</taxon>
        <taxon>Candidatus Bipolaricaulota</taxon>
        <taxon>Candidatus Bipolaricaulia</taxon>
        <taxon>Candidatus Bipolaricaulales</taxon>
        <taxon>Candidatus Bipolaricaulaceae</taxon>
        <taxon>Candidatus Bipolaricaulis</taxon>
    </lineage>
</organism>
<dbReference type="InterPro" id="IPR003593">
    <property type="entry name" value="AAA+_ATPase"/>
</dbReference>
<dbReference type="PROSITE" id="PS50893">
    <property type="entry name" value="ABC_TRANSPORTER_2"/>
    <property type="match status" value="1"/>
</dbReference>
<accession>A0A2X3K691</accession>
<dbReference type="AlphaFoldDB" id="A0A2X3K691"/>
<dbReference type="GO" id="GO:0016887">
    <property type="term" value="F:ATP hydrolysis activity"/>
    <property type="evidence" value="ECO:0007669"/>
    <property type="project" value="InterPro"/>
</dbReference>
<dbReference type="InterPro" id="IPR027417">
    <property type="entry name" value="P-loop_NTPase"/>
</dbReference>